<evidence type="ECO:0008006" key="2">
    <source>
        <dbReference type="Google" id="ProtNLM"/>
    </source>
</evidence>
<protein>
    <recommendedName>
        <fullName evidence="2">DUF2953 domain-containing protein</fullName>
    </recommendedName>
</protein>
<comment type="caution">
    <text evidence="1">The sequence shown here is derived from an EMBL/GenBank/DDBJ whole genome shotgun (WGS) entry which is preliminary data.</text>
</comment>
<sequence length="171" mass="18957">MMVFLLILILLAILAWAALWTPAQICFELDSNRNLLRGQAVWLRILRAEALTDELGISVTVMLGDRQIARRHVSGHKKGGHGLRALSLQQVLLKADYGLEQPHLTGLLCGLAAVLGEMLPDTVLEQKAHFAPQNPYLCIEGSARLHLGKTLLNMTRQKVGKRKVRYDYGAA</sequence>
<name>A0A644Y2D9_9ZZZZ</name>
<organism evidence="1">
    <name type="scientific">bioreactor metagenome</name>
    <dbReference type="NCBI Taxonomy" id="1076179"/>
    <lineage>
        <taxon>unclassified sequences</taxon>
        <taxon>metagenomes</taxon>
        <taxon>ecological metagenomes</taxon>
    </lineage>
</organism>
<dbReference type="AlphaFoldDB" id="A0A644Y2D9"/>
<accession>A0A644Y2D9</accession>
<gene>
    <name evidence="1" type="ORF">SDC9_68541</name>
</gene>
<reference evidence="1" key="1">
    <citation type="submission" date="2019-08" db="EMBL/GenBank/DDBJ databases">
        <authorList>
            <person name="Kucharzyk K."/>
            <person name="Murdoch R.W."/>
            <person name="Higgins S."/>
            <person name="Loffler F."/>
        </authorList>
    </citation>
    <scope>NUCLEOTIDE SEQUENCE</scope>
</reference>
<dbReference type="EMBL" id="VSSQ01003733">
    <property type="protein sequence ID" value="MPM22091.1"/>
    <property type="molecule type" value="Genomic_DNA"/>
</dbReference>
<proteinExistence type="predicted"/>
<evidence type="ECO:0000313" key="1">
    <source>
        <dbReference type="EMBL" id="MPM22091.1"/>
    </source>
</evidence>